<reference evidence="1" key="1">
    <citation type="submission" date="2021-06" db="EMBL/GenBank/DDBJ databases">
        <authorList>
            <person name="Kallberg Y."/>
            <person name="Tangrot J."/>
            <person name="Rosling A."/>
        </authorList>
    </citation>
    <scope>NUCLEOTIDE SEQUENCE</scope>
    <source>
        <strain evidence="1">MA461A</strain>
    </source>
</reference>
<evidence type="ECO:0000313" key="2">
    <source>
        <dbReference type="Proteomes" id="UP000789920"/>
    </source>
</evidence>
<name>A0ACA9SN05_9GLOM</name>
<sequence>QLCLDGYEEISKKCKKDILYENYMGLGVNIASECLVIHGLIRENRIKYYLPIAKAKVPLSMKSVNEIEEFVHALLTLRSYCELALSCQQFSDKIQK</sequence>
<dbReference type="EMBL" id="CAJVQC010137302">
    <property type="protein sequence ID" value="CAG8843187.1"/>
    <property type="molecule type" value="Genomic_DNA"/>
</dbReference>
<proteinExistence type="predicted"/>
<feature type="non-terminal residue" evidence="1">
    <location>
        <position position="1"/>
    </location>
</feature>
<feature type="non-terminal residue" evidence="1">
    <location>
        <position position="96"/>
    </location>
</feature>
<keyword evidence="2" id="KW-1185">Reference proteome</keyword>
<accession>A0ACA9SN05</accession>
<organism evidence="1 2">
    <name type="scientific">Racocetra persica</name>
    <dbReference type="NCBI Taxonomy" id="160502"/>
    <lineage>
        <taxon>Eukaryota</taxon>
        <taxon>Fungi</taxon>
        <taxon>Fungi incertae sedis</taxon>
        <taxon>Mucoromycota</taxon>
        <taxon>Glomeromycotina</taxon>
        <taxon>Glomeromycetes</taxon>
        <taxon>Diversisporales</taxon>
        <taxon>Gigasporaceae</taxon>
        <taxon>Racocetra</taxon>
    </lineage>
</organism>
<gene>
    <name evidence="1" type="ORF">RPERSI_LOCUS32646</name>
</gene>
<comment type="caution">
    <text evidence="1">The sequence shown here is derived from an EMBL/GenBank/DDBJ whole genome shotgun (WGS) entry which is preliminary data.</text>
</comment>
<dbReference type="Proteomes" id="UP000789920">
    <property type="component" value="Unassembled WGS sequence"/>
</dbReference>
<protein>
    <submittedName>
        <fullName evidence="1">22788_t:CDS:1</fullName>
    </submittedName>
</protein>
<evidence type="ECO:0000313" key="1">
    <source>
        <dbReference type="EMBL" id="CAG8843187.1"/>
    </source>
</evidence>